<dbReference type="Pfam" id="PF04117">
    <property type="entry name" value="Mpv17_PMP22"/>
    <property type="match status" value="1"/>
</dbReference>
<feature type="transmembrane region" description="Helical" evidence="6">
    <location>
        <begin position="24"/>
        <end position="42"/>
    </location>
</feature>
<evidence type="ECO:0000256" key="5">
    <source>
        <dbReference type="ARBA" id="ARBA00023136"/>
    </source>
</evidence>
<feature type="transmembrane region" description="Helical" evidence="6">
    <location>
        <begin position="140"/>
        <end position="158"/>
    </location>
</feature>
<dbReference type="EMBL" id="MNPL01001829">
    <property type="protein sequence ID" value="OQR78787.1"/>
    <property type="molecule type" value="Genomic_DNA"/>
</dbReference>
<dbReference type="GO" id="GO:0061668">
    <property type="term" value="P:mitochondrial ribosome assembly"/>
    <property type="evidence" value="ECO:0007669"/>
    <property type="project" value="TreeGrafter"/>
</dbReference>
<organism evidence="7 8">
    <name type="scientific">Tropilaelaps mercedesae</name>
    <dbReference type="NCBI Taxonomy" id="418985"/>
    <lineage>
        <taxon>Eukaryota</taxon>
        <taxon>Metazoa</taxon>
        <taxon>Ecdysozoa</taxon>
        <taxon>Arthropoda</taxon>
        <taxon>Chelicerata</taxon>
        <taxon>Arachnida</taxon>
        <taxon>Acari</taxon>
        <taxon>Parasitiformes</taxon>
        <taxon>Mesostigmata</taxon>
        <taxon>Gamasina</taxon>
        <taxon>Dermanyssoidea</taxon>
        <taxon>Laelapidae</taxon>
        <taxon>Tropilaelaps</taxon>
    </lineage>
</organism>
<evidence type="ECO:0000256" key="6">
    <source>
        <dbReference type="RuleBase" id="RU363053"/>
    </source>
</evidence>
<comment type="similarity">
    <text evidence="2 6">Belongs to the peroxisomal membrane protein PXMP2/4 family.</text>
</comment>
<reference evidence="7 8" key="1">
    <citation type="journal article" date="2017" name="Gigascience">
        <title>Draft genome of the honey bee ectoparasitic mite, Tropilaelaps mercedesae, is shaped by the parasitic life history.</title>
        <authorList>
            <person name="Dong X."/>
            <person name="Armstrong S.D."/>
            <person name="Xia D."/>
            <person name="Makepeace B.L."/>
            <person name="Darby A.C."/>
            <person name="Kadowaki T."/>
        </authorList>
    </citation>
    <scope>NUCLEOTIDE SEQUENCE [LARGE SCALE GENOMIC DNA]</scope>
    <source>
        <strain evidence="7">Wuxi-XJTLU</strain>
    </source>
</reference>
<keyword evidence="8" id="KW-1185">Reference proteome</keyword>
<dbReference type="InterPro" id="IPR007248">
    <property type="entry name" value="Mpv17_PMP22"/>
</dbReference>
<dbReference type="FunCoup" id="A0A1V9XZ55">
    <property type="interactions" value="360"/>
</dbReference>
<evidence type="ECO:0000256" key="4">
    <source>
        <dbReference type="ARBA" id="ARBA00022989"/>
    </source>
</evidence>
<evidence type="ECO:0000313" key="8">
    <source>
        <dbReference type="Proteomes" id="UP000192247"/>
    </source>
</evidence>
<dbReference type="PANTHER" id="PTHR11266:SF8">
    <property type="entry name" value="MPV17-LIKE PROTEIN 2"/>
    <property type="match status" value="1"/>
</dbReference>
<evidence type="ECO:0000256" key="1">
    <source>
        <dbReference type="ARBA" id="ARBA00004141"/>
    </source>
</evidence>
<proteinExistence type="inferred from homology"/>
<dbReference type="STRING" id="418985.A0A1V9XZ55"/>
<gene>
    <name evidence="7" type="ORF">BIW11_06177</name>
</gene>
<feature type="transmembrane region" description="Helical" evidence="6">
    <location>
        <begin position="62"/>
        <end position="82"/>
    </location>
</feature>
<accession>A0A1V9XZ55</accession>
<evidence type="ECO:0000313" key="7">
    <source>
        <dbReference type="EMBL" id="OQR78787.1"/>
    </source>
</evidence>
<feature type="transmembrane region" description="Helical" evidence="6">
    <location>
        <begin position="103"/>
        <end position="120"/>
    </location>
</feature>
<evidence type="ECO:0000256" key="2">
    <source>
        <dbReference type="ARBA" id="ARBA00006824"/>
    </source>
</evidence>
<dbReference type="Proteomes" id="UP000192247">
    <property type="component" value="Unassembled WGS sequence"/>
</dbReference>
<keyword evidence="4 6" id="KW-1133">Transmembrane helix</keyword>
<dbReference type="OrthoDB" id="5345392at2759"/>
<dbReference type="GO" id="GO:0005739">
    <property type="term" value="C:mitochondrion"/>
    <property type="evidence" value="ECO:0007669"/>
    <property type="project" value="TreeGrafter"/>
</dbReference>
<comment type="subcellular location">
    <subcellularLocation>
        <location evidence="1">Membrane</location>
        <topology evidence="1">Multi-pass membrane protein</topology>
    </subcellularLocation>
</comment>
<sequence length="194" mass="22509">MRQFVFGFGRCLGAFSQRMFGQRLLLANVAISTAMGLVGDGVQQHYEVACGFQDHFQSRRSVHMGATGLTTGIVTHYWYTFLDRWWQGRTPKVILKKVLYDQILFSPVCLTVYFGTVALFERPNLNEFKEELTDKGGIVYLVEWMVWPLAQTINFYYLPLRYRVMFDTVISFGFDVFTPYIKYRGQRPTTSTSL</sequence>
<protein>
    <submittedName>
        <fullName evidence="7">Mpv17 protein 2-like</fullName>
    </submittedName>
</protein>
<name>A0A1V9XZ55_9ACAR</name>
<dbReference type="AlphaFoldDB" id="A0A1V9XZ55"/>
<keyword evidence="3 6" id="KW-0812">Transmembrane</keyword>
<dbReference type="InParanoid" id="A0A1V9XZ55"/>
<comment type="caution">
    <text evidence="7">The sequence shown here is derived from an EMBL/GenBank/DDBJ whole genome shotgun (WGS) entry which is preliminary data.</text>
</comment>
<dbReference type="PANTHER" id="PTHR11266">
    <property type="entry name" value="PEROXISOMAL MEMBRANE PROTEIN 2, PXMP2 MPV17"/>
    <property type="match status" value="1"/>
</dbReference>
<evidence type="ECO:0000256" key="3">
    <source>
        <dbReference type="ARBA" id="ARBA00022692"/>
    </source>
</evidence>
<keyword evidence="5 6" id="KW-0472">Membrane</keyword>
<dbReference type="GO" id="GO:0016020">
    <property type="term" value="C:membrane"/>
    <property type="evidence" value="ECO:0007669"/>
    <property type="project" value="UniProtKB-SubCell"/>
</dbReference>